<organism evidence="2 3">
    <name type="scientific">Danaus chrysippus</name>
    <name type="common">African queen</name>
    <dbReference type="NCBI Taxonomy" id="151541"/>
    <lineage>
        <taxon>Eukaryota</taxon>
        <taxon>Metazoa</taxon>
        <taxon>Ecdysozoa</taxon>
        <taxon>Arthropoda</taxon>
        <taxon>Hexapoda</taxon>
        <taxon>Insecta</taxon>
        <taxon>Pterygota</taxon>
        <taxon>Neoptera</taxon>
        <taxon>Endopterygota</taxon>
        <taxon>Lepidoptera</taxon>
        <taxon>Glossata</taxon>
        <taxon>Ditrysia</taxon>
        <taxon>Papilionoidea</taxon>
        <taxon>Nymphalidae</taxon>
        <taxon>Danainae</taxon>
        <taxon>Danaini</taxon>
        <taxon>Danaina</taxon>
        <taxon>Danaus</taxon>
        <taxon>Anosia</taxon>
    </lineage>
</organism>
<name>A0A8J2R6G4_9NEOP</name>
<dbReference type="Gene3D" id="3.80.10.10">
    <property type="entry name" value="Ribonuclease Inhibitor"/>
    <property type="match status" value="1"/>
</dbReference>
<reference evidence="2" key="1">
    <citation type="submission" date="2021-09" db="EMBL/GenBank/DDBJ databases">
        <authorList>
            <person name="Martin H S."/>
        </authorList>
    </citation>
    <scope>NUCLEOTIDE SEQUENCE</scope>
</reference>
<keyword evidence="3" id="KW-1185">Reference proteome</keyword>
<feature type="transmembrane region" description="Helical" evidence="1">
    <location>
        <begin position="348"/>
        <end position="371"/>
    </location>
</feature>
<dbReference type="InterPro" id="IPR032675">
    <property type="entry name" value="LRR_dom_sf"/>
</dbReference>
<accession>A0A8J2R6G4</accession>
<keyword evidence="1" id="KW-0472">Membrane</keyword>
<comment type="caution">
    <text evidence="2">The sequence shown here is derived from an EMBL/GenBank/DDBJ whole genome shotgun (WGS) entry which is preliminary data.</text>
</comment>
<dbReference type="OrthoDB" id="26525at2759"/>
<evidence type="ECO:0000256" key="1">
    <source>
        <dbReference type="SAM" id="Phobius"/>
    </source>
</evidence>
<keyword evidence="1" id="KW-1133">Transmembrane helix</keyword>
<sequence length="524" mass="60381">MMALDNTTKPPPKPPKRCEIFRCRIVCFEIPYFGENEDQIIKAVAAADMTCEDIAVELNEPTFQDSILPEFWLYKMRSKVSEMAIIGGNINYITPQAFLSPFSNNLKVLILEQLKLISWDTYIPRIALQENYWHCDCLNIHLRSIQESGLLITDPLCHYPERIRGMTFSNFEKRCKSEKLHEADKSVSLQPMKNISFTLYTNELCTDKNVSFYASESINIITPSRSHRCKFNRMADLGINIEATPTYSYVWTTKQWITPVFFMEQSPYTMLELEALEQPGIGLVWYQSSCYTDIYCVNRIPNVLKVFNVNSGARYTFCPFNTTAGMIVQSECLFYDLGSFGRKEYLNIVTYLCISLGCLTFGAVCVYAIIFKNPSLLRANKRVLFVKHRSIEALILPPSVPLRKNLIHESDNFVKHYIKNQNIFVLPGLGINTPNFIRSTSSMRSIVSDDGSYISALQPTEEQLKEWRANQNINQCDNGPSSGFDTPFSSFYDYESFPYYTVHSSQRVYEVPKEYNNNNFEKFN</sequence>
<evidence type="ECO:0000313" key="2">
    <source>
        <dbReference type="EMBL" id="CAG9585214.1"/>
    </source>
</evidence>
<proteinExistence type="predicted"/>
<dbReference type="Proteomes" id="UP000789524">
    <property type="component" value="Unassembled WGS sequence"/>
</dbReference>
<protein>
    <submittedName>
        <fullName evidence="2">(African queen) hypothetical protein</fullName>
    </submittedName>
</protein>
<dbReference type="AlphaFoldDB" id="A0A8J2R6G4"/>
<dbReference type="EMBL" id="CAKASE010000083">
    <property type="protein sequence ID" value="CAG9585214.1"/>
    <property type="molecule type" value="Genomic_DNA"/>
</dbReference>
<gene>
    <name evidence="2" type="ORF">DCHRY22_LOCUS15685</name>
</gene>
<evidence type="ECO:0000313" key="3">
    <source>
        <dbReference type="Proteomes" id="UP000789524"/>
    </source>
</evidence>
<keyword evidence="1" id="KW-0812">Transmembrane</keyword>